<dbReference type="SUPFAM" id="SSF109604">
    <property type="entry name" value="HD-domain/PDEase-like"/>
    <property type="match status" value="1"/>
</dbReference>
<evidence type="ECO:0000313" key="3">
    <source>
        <dbReference type="EMBL" id="UTV27827.1"/>
    </source>
</evidence>
<evidence type="ECO:0000259" key="2">
    <source>
        <dbReference type="PROSITE" id="PS51833"/>
    </source>
</evidence>
<proteinExistence type="predicted"/>
<name>A0ABY5GF61_9GAMM</name>
<dbReference type="Pfam" id="PF00563">
    <property type="entry name" value="EAL"/>
    <property type="match status" value="1"/>
</dbReference>
<dbReference type="Pfam" id="PF08668">
    <property type="entry name" value="HDOD"/>
    <property type="match status" value="1"/>
</dbReference>
<evidence type="ECO:0000259" key="1">
    <source>
        <dbReference type="PROSITE" id="PS50883"/>
    </source>
</evidence>
<dbReference type="SUPFAM" id="SSF141868">
    <property type="entry name" value="EAL domain-like"/>
    <property type="match status" value="1"/>
</dbReference>
<dbReference type="InterPro" id="IPR014408">
    <property type="entry name" value="dGMP_Pdiesterase_EAL/HD-GYP"/>
</dbReference>
<dbReference type="Gene3D" id="1.10.3210.10">
    <property type="entry name" value="Hypothetical protein af1432"/>
    <property type="match status" value="1"/>
</dbReference>
<dbReference type="Proteomes" id="UP001057998">
    <property type="component" value="Chromosome 1"/>
</dbReference>
<dbReference type="Gene3D" id="3.20.20.450">
    <property type="entry name" value="EAL domain"/>
    <property type="match status" value="1"/>
</dbReference>
<accession>A0ABY5GF61</accession>
<dbReference type="InterPro" id="IPR001633">
    <property type="entry name" value="EAL_dom"/>
</dbReference>
<evidence type="ECO:0000313" key="4">
    <source>
        <dbReference type="Proteomes" id="UP001057998"/>
    </source>
</evidence>
<dbReference type="InterPro" id="IPR013976">
    <property type="entry name" value="HDOD"/>
</dbReference>
<organism evidence="3 4">
    <name type="scientific">Photobacterium atrarenae</name>
    <dbReference type="NCBI Taxonomy" id="865757"/>
    <lineage>
        <taxon>Bacteria</taxon>
        <taxon>Pseudomonadati</taxon>
        <taxon>Pseudomonadota</taxon>
        <taxon>Gammaproteobacteria</taxon>
        <taxon>Vibrionales</taxon>
        <taxon>Vibrionaceae</taxon>
        <taxon>Photobacterium</taxon>
    </lineage>
</organism>
<gene>
    <name evidence="3" type="ORF">NNL38_00400</name>
</gene>
<keyword evidence="4" id="KW-1185">Reference proteome</keyword>
<protein>
    <submittedName>
        <fullName evidence="3">HDOD domain-containing protein</fullName>
    </submittedName>
</protein>
<dbReference type="PANTHER" id="PTHR33525">
    <property type="match status" value="1"/>
</dbReference>
<dbReference type="InterPro" id="IPR035919">
    <property type="entry name" value="EAL_sf"/>
</dbReference>
<feature type="domain" description="EAL" evidence="1">
    <location>
        <begin position="1"/>
        <end position="204"/>
    </location>
</feature>
<feature type="domain" description="HDOD" evidence="2">
    <location>
        <begin position="198"/>
        <end position="385"/>
    </location>
</feature>
<dbReference type="SMART" id="SM00052">
    <property type="entry name" value="EAL"/>
    <property type="match status" value="1"/>
</dbReference>
<dbReference type="EMBL" id="CP101508">
    <property type="protein sequence ID" value="UTV27827.1"/>
    <property type="molecule type" value="Genomic_DNA"/>
</dbReference>
<dbReference type="PIRSF" id="PIRSF003180">
    <property type="entry name" value="DiGMPpdiest_YuxH"/>
    <property type="match status" value="1"/>
</dbReference>
<reference evidence="3" key="1">
    <citation type="submission" date="2022-07" db="EMBL/GenBank/DDBJ databases">
        <title>Genome sequencing of Photobacterium atrarenae GJH2-4.</title>
        <authorList>
            <person name="Park S.-J."/>
        </authorList>
    </citation>
    <scope>NUCLEOTIDE SEQUENCE</scope>
    <source>
        <strain evidence="3">GJH2-4</strain>
    </source>
</reference>
<dbReference type="InterPro" id="IPR052340">
    <property type="entry name" value="RNase_Y/CdgJ"/>
</dbReference>
<dbReference type="PROSITE" id="PS51833">
    <property type="entry name" value="HDOD"/>
    <property type="match status" value="1"/>
</dbReference>
<dbReference type="PROSITE" id="PS50883">
    <property type="entry name" value="EAL"/>
    <property type="match status" value="1"/>
</dbReference>
<dbReference type="RefSeq" id="WP_255389079.1">
    <property type="nucleotide sequence ID" value="NZ_CP101508.1"/>
</dbReference>
<dbReference type="PANTHER" id="PTHR33525:SF4">
    <property type="entry name" value="CYCLIC DI-GMP PHOSPHODIESTERASE CDGJ"/>
    <property type="match status" value="1"/>
</dbReference>
<sequence>MYSYVARQPIFNRKQRTVGYELLFRDGESNAFPMIEANKATCRLLVENYMAVGDNPATAGQRTFINFPHESLVRLLPLLLPKRKVIIEVLETCTPDEELFTAIKHLYRQGYVIALDDFELDPQWHRFLPYVHLIKLDFMTLGADKACAYVRKHQDRKLKFLAEKVETRAEFEAASEAGFHFFQGYYFSKPELMKNRQVQPEKLTTVRLLQEICREEVNFQRVEQIIASDVSLSYLLLRYVNTAAHRTIEPISSFRQALVYLGEEKLKMFVSAVATAHAAIDKPKELYALSLQRARMCEMLAVSGHLAPMKEKAFLTGMFSLLDALLDNTLAQILGVLPLSREVRAALLQRSGDLGLLLNLLDAYDRADWEEVSTCCQALSLSETLVAKTYQQAMQWSQNYLETSGSPAARPPVKPGPES</sequence>